<evidence type="ECO:0000313" key="2">
    <source>
        <dbReference type="Proteomes" id="UP000323502"/>
    </source>
</evidence>
<keyword evidence="2" id="KW-1185">Reference proteome</keyword>
<name>A0A1G7IW45_9SPHN</name>
<protein>
    <submittedName>
        <fullName evidence="1">Uncharacterized protein</fullName>
    </submittedName>
</protein>
<gene>
    <name evidence="1" type="ORF">SAMN05216557_102400</name>
</gene>
<dbReference type="Proteomes" id="UP000323502">
    <property type="component" value="Unassembled WGS sequence"/>
</dbReference>
<proteinExistence type="predicted"/>
<dbReference type="EMBL" id="FNBI01000002">
    <property type="protein sequence ID" value="SDF16774.1"/>
    <property type="molecule type" value="Genomic_DNA"/>
</dbReference>
<organism evidence="1 2">
    <name type="scientific">Sphingomonas carotinifaciens</name>
    <dbReference type="NCBI Taxonomy" id="1166323"/>
    <lineage>
        <taxon>Bacteria</taxon>
        <taxon>Pseudomonadati</taxon>
        <taxon>Pseudomonadota</taxon>
        <taxon>Alphaproteobacteria</taxon>
        <taxon>Sphingomonadales</taxon>
        <taxon>Sphingomonadaceae</taxon>
        <taxon>Sphingomonas</taxon>
    </lineage>
</organism>
<sequence>MVTVLSVLVFVGALVTAVSVIAMMVAPQWRRILHLASGHVEPAFTPLSQLVVAERRIAVRRWSSMSPAYVPVRQSRAAA</sequence>
<reference evidence="1 2" key="1">
    <citation type="submission" date="2016-10" db="EMBL/GenBank/DDBJ databases">
        <authorList>
            <person name="Varghese N."/>
            <person name="Submissions S."/>
        </authorList>
    </citation>
    <scope>NUCLEOTIDE SEQUENCE [LARGE SCALE GENOMIC DNA]</scope>
    <source>
        <strain evidence="1 2">S7-754</strain>
    </source>
</reference>
<dbReference type="AlphaFoldDB" id="A0A1G7IW45"/>
<evidence type="ECO:0000313" key="1">
    <source>
        <dbReference type="EMBL" id="SDF16774.1"/>
    </source>
</evidence>
<accession>A0A1G7IW45</accession>